<evidence type="ECO:0000313" key="5">
    <source>
        <dbReference type="EMBL" id="NBC70409.1"/>
    </source>
</evidence>
<dbReference type="CDD" id="cd01392">
    <property type="entry name" value="HTH_LacI"/>
    <property type="match status" value="1"/>
</dbReference>
<gene>
    <name evidence="5" type="ORF">GT003_15520</name>
</gene>
<dbReference type="RefSeq" id="WP_161699324.1">
    <property type="nucleotide sequence ID" value="NZ_JAAAMU010000007.1"/>
</dbReference>
<dbReference type="SMART" id="SM00354">
    <property type="entry name" value="HTH_LACI"/>
    <property type="match status" value="1"/>
</dbReference>
<dbReference type="PROSITE" id="PS50932">
    <property type="entry name" value="HTH_LACI_2"/>
    <property type="match status" value="1"/>
</dbReference>
<organism evidence="5 6">
    <name type="scientific">Paenibacillus sacheonensis</name>
    <dbReference type="NCBI Taxonomy" id="742054"/>
    <lineage>
        <taxon>Bacteria</taxon>
        <taxon>Bacillati</taxon>
        <taxon>Bacillota</taxon>
        <taxon>Bacilli</taxon>
        <taxon>Bacillales</taxon>
        <taxon>Paenibacillaceae</taxon>
        <taxon>Paenibacillus</taxon>
    </lineage>
</organism>
<dbReference type="InterPro" id="IPR028082">
    <property type="entry name" value="Peripla_BP_I"/>
</dbReference>
<dbReference type="PANTHER" id="PTHR30146">
    <property type="entry name" value="LACI-RELATED TRANSCRIPTIONAL REPRESSOR"/>
    <property type="match status" value="1"/>
</dbReference>
<name>A0A7X4YRU7_9BACL</name>
<accession>A0A7X4YRU7</accession>
<dbReference type="PRINTS" id="PR00036">
    <property type="entry name" value="HTHLACI"/>
</dbReference>
<comment type="caution">
    <text evidence="5">The sequence shown here is derived from an EMBL/GenBank/DDBJ whole genome shotgun (WGS) entry which is preliminary data.</text>
</comment>
<dbReference type="InterPro" id="IPR010982">
    <property type="entry name" value="Lambda_DNA-bd_dom_sf"/>
</dbReference>
<evidence type="ECO:0000259" key="4">
    <source>
        <dbReference type="PROSITE" id="PS50932"/>
    </source>
</evidence>
<dbReference type="Proteomes" id="UP000558113">
    <property type="component" value="Unassembled WGS sequence"/>
</dbReference>
<protein>
    <submittedName>
        <fullName evidence="5">Substrate-binding domain-containing protein</fullName>
    </submittedName>
</protein>
<dbReference type="Pfam" id="PF13377">
    <property type="entry name" value="Peripla_BP_3"/>
    <property type="match status" value="1"/>
</dbReference>
<dbReference type="InterPro" id="IPR000843">
    <property type="entry name" value="HTH_LacI"/>
</dbReference>
<feature type="domain" description="HTH lacI-type" evidence="4">
    <location>
        <begin position="3"/>
        <end position="57"/>
    </location>
</feature>
<dbReference type="Gene3D" id="1.10.260.40">
    <property type="entry name" value="lambda repressor-like DNA-binding domains"/>
    <property type="match status" value="1"/>
</dbReference>
<dbReference type="Pfam" id="PF00356">
    <property type="entry name" value="LacI"/>
    <property type="match status" value="1"/>
</dbReference>
<evidence type="ECO:0000313" key="6">
    <source>
        <dbReference type="Proteomes" id="UP000558113"/>
    </source>
</evidence>
<dbReference type="SUPFAM" id="SSF53822">
    <property type="entry name" value="Periplasmic binding protein-like I"/>
    <property type="match status" value="1"/>
</dbReference>
<dbReference type="EMBL" id="JAAAMU010000007">
    <property type="protein sequence ID" value="NBC70409.1"/>
    <property type="molecule type" value="Genomic_DNA"/>
</dbReference>
<reference evidence="5 6" key="1">
    <citation type="submission" date="2020-01" db="EMBL/GenBank/DDBJ databases">
        <title>Paenibacillus soybeanensis sp. nov. isolated from the nodules of soybean (Glycine max(L.) Merr).</title>
        <authorList>
            <person name="Wang H."/>
        </authorList>
    </citation>
    <scope>NUCLEOTIDE SEQUENCE [LARGE SCALE GENOMIC DNA]</scope>
    <source>
        <strain evidence="5 6">DSM 23054</strain>
    </source>
</reference>
<dbReference type="InterPro" id="IPR046335">
    <property type="entry name" value="LacI/GalR-like_sensor"/>
</dbReference>
<sequence length="334" mass="37047">MKSTIYDIARAAGVSTATVSKVINNKGRISEKTRNKIKQIMDEQRYEPSVMASAMKGKGTRTIALIIPDIDNPVYAEYLKRIEARGHELGYTIVMASTERDPEKEERHISLLRRKVDGYIIAARFNNIGLLKELTEDGVPVVLFAHERDELSVDSVTADDYLGGYRATEYLLELGHVRIGMVGEDTLSSHERIRGYRQALQDRGFQAEEGLIRVGGHTIDGAAEQAGMLLDRADRPTAIFGYNDVSAVGAMLAARTRGIRMPDELSIIGFDNTMLCEIMDPKLSSVSMPTQELGNRVMELLIRRIDGGDMPKQRIRLLPELAVRESTARPGGSV</sequence>
<dbReference type="SUPFAM" id="SSF47413">
    <property type="entry name" value="lambda repressor-like DNA-binding domains"/>
    <property type="match status" value="1"/>
</dbReference>
<evidence type="ECO:0000256" key="1">
    <source>
        <dbReference type="ARBA" id="ARBA00023015"/>
    </source>
</evidence>
<evidence type="ECO:0000256" key="3">
    <source>
        <dbReference type="ARBA" id="ARBA00023163"/>
    </source>
</evidence>
<dbReference type="OrthoDB" id="9796186at2"/>
<dbReference type="GO" id="GO:0003700">
    <property type="term" value="F:DNA-binding transcription factor activity"/>
    <property type="evidence" value="ECO:0007669"/>
    <property type="project" value="TreeGrafter"/>
</dbReference>
<keyword evidence="1" id="KW-0805">Transcription regulation</keyword>
<dbReference type="CDD" id="cd06267">
    <property type="entry name" value="PBP1_LacI_sugar_binding-like"/>
    <property type="match status" value="1"/>
</dbReference>
<keyword evidence="6" id="KW-1185">Reference proteome</keyword>
<dbReference type="GO" id="GO:0000976">
    <property type="term" value="F:transcription cis-regulatory region binding"/>
    <property type="evidence" value="ECO:0007669"/>
    <property type="project" value="TreeGrafter"/>
</dbReference>
<keyword evidence="3" id="KW-0804">Transcription</keyword>
<keyword evidence="2" id="KW-0238">DNA-binding</keyword>
<dbReference type="PANTHER" id="PTHR30146:SF147">
    <property type="entry name" value="HTH-TYPE TRANSCRIPTIONAL REGULATOR DEGA"/>
    <property type="match status" value="1"/>
</dbReference>
<proteinExistence type="predicted"/>
<dbReference type="PROSITE" id="PS00356">
    <property type="entry name" value="HTH_LACI_1"/>
    <property type="match status" value="1"/>
</dbReference>
<dbReference type="AlphaFoldDB" id="A0A7X4YRU7"/>
<evidence type="ECO:0000256" key="2">
    <source>
        <dbReference type="ARBA" id="ARBA00023125"/>
    </source>
</evidence>
<dbReference type="Gene3D" id="3.40.50.2300">
    <property type="match status" value="2"/>
</dbReference>